<protein>
    <submittedName>
        <fullName evidence="2">Uncharacterized protein LOC104709269</fullName>
    </submittedName>
</protein>
<dbReference type="PANTHER" id="PTHR47481">
    <property type="match status" value="1"/>
</dbReference>
<dbReference type="GeneID" id="104709269"/>
<dbReference type="Proteomes" id="UP000694864">
    <property type="component" value="Chromosome 8"/>
</dbReference>
<evidence type="ECO:0000313" key="1">
    <source>
        <dbReference type="Proteomes" id="UP000694864"/>
    </source>
</evidence>
<gene>
    <name evidence="2" type="primary">LOC104709269</name>
</gene>
<organism evidence="1 2">
    <name type="scientific">Camelina sativa</name>
    <name type="common">False flax</name>
    <name type="synonym">Myagrum sativum</name>
    <dbReference type="NCBI Taxonomy" id="90675"/>
    <lineage>
        <taxon>Eukaryota</taxon>
        <taxon>Viridiplantae</taxon>
        <taxon>Streptophyta</taxon>
        <taxon>Embryophyta</taxon>
        <taxon>Tracheophyta</taxon>
        <taxon>Spermatophyta</taxon>
        <taxon>Magnoliopsida</taxon>
        <taxon>eudicotyledons</taxon>
        <taxon>Gunneridae</taxon>
        <taxon>Pentapetalae</taxon>
        <taxon>rosids</taxon>
        <taxon>malvids</taxon>
        <taxon>Brassicales</taxon>
        <taxon>Brassicaceae</taxon>
        <taxon>Camelineae</taxon>
        <taxon>Camelina</taxon>
    </lineage>
</organism>
<name>A0ABM0TCJ7_CAMSA</name>
<dbReference type="PANTHER" id="PTHR47481:SF22">
    <property type="entry name" value="RETROTRANSPOSON GAG DOMAIN-CONTAINING PROTEIN"/>
    <property type="match status" value="1"/>
</dbReference>
<proteinExistence type="predicted"/>
<accession>A0ABM0TCJ7</accession>
<reference evidence="1" key="1">
    <citation type="journal article" date="2014" name="Nat. Commun.">
        <title>The emerging biofuel crop Camelina sativa retains a highly undifferentiated hexaploid genome structure.</title>
        <authorList>
            <person name="Kagale S."/>
            <person name="Koh C."/>
            <person name="Nixon J."/>
            <person name="Bollina V."/>
            <person name="Clarke W.E."/>
            <person name="Tuteja R."/>
            <person name="Spillane C."/>
            <person name="Robinson S.J."/>
            <person name="Links M.G."/>
            <person name="Clarke C."/>
            <person name="Higgins E.E."/>
            <person name="Huebert T."/>
            <person name="Sharpe A.G."/>
            <person name="Parkin I.A."/>
        </authorList>
    </citation>
    <scope>NUCLEOTIDE SEQUENCE [LARGE SCALE GENOMIC DNA]</scope>
    <source>
        <strain evidence="1">cv. DH55</strain>
    </source>
</reference>
<dbReference type="RefSeq" id="XP_010424213.1">
    <property type="nucleotide sequence ID" value="XM_010425911.1"/>
</dbReference>
<dbReference type="Pfam" id="PF14223">
    <property type="entry name" value="Retrotran_gag_2"/>
    <property type="match status" value="1"/>
</dbReference>
<evidence type="ECO:0000313" key="2">
    <source>
        <dbReference type="RefSeq" id="XP_010424213.1"/>
    </source>
</evidence>
<keyword evidence="1" id="KW-1185">Reference proteome</keyword>
<reference evidence="2" key="2">
    <citation type="submission" date="2025-08" db="UniProtKB">
        <authorList>
            <consortium name="RefSeq"/>
        </authorList>
    </citation>
    <scope>IDENTIFICATION</scope>
    <source>
        <tissue evidence="2">Leaf</tissue>
    </source>
</reference>
<sequence length="216" mass="24169">MASSPVTSSETVAFDTTFLVNVSMSNITKLTNTNFLMWSHQVHTLLDGYDLSGYLDGSVVIPSPTVTTNNVVSPNRDYTHWKRQDRLLYSSLLGAISVNIQPLLSTATTSAEIWSKLTDTYAKPSCGHILQLRQQIKHWVKGNKSINEYFQGFTTRFDQLALLGAPYPHEDQIDFILEGLHDDYKTVVDQISGRDTASSLTGTYEKLISLEVNFMP</sequence>